<dbReference type="PANTHER" id="PTHR42791:SF1">
    <property type="entry name" value="N-ACETYLTRANSFERASE DOMAIN-CONTAINING PROTEIN"/>
    <property type="match status" value="1"/>
</dbReference>
<sequence length="191" mass="20804">MNHILRPATAADLPQAARTLALAFDRYPWTRWSIPADHYEARLEELQTLYLKHALCHGLVLVDEEVRGVGAFLPPGTPEPEGATQARIAELLGDRLKILMGLQLPSLPSDAWNLATLGVHPGSAGKGLGSAIISEGLRQIHGTGSVGLETSDERNVQLYERHGFTITATTRIPGGPAVYSMRRDLPTKEER</sequence>
<dbReference type="PANTHER" id="PTHR42791">
    <property type="entry name" value="GNAT FAMILY ACETYLTRANSFERASE"/>
    <property type="match status" value="1"/>
</dbReference>
<dbReference type="EMBL" id="CP151657">
    <property type="protein sequence ID" value="WZP15352.1"/>
    <property type="molecule type" value="Genomic_DNA"/>
</dbReference>
<feature type="domain" description="N-acetyltransferase" evidence="1">
    <location>
        <begin position="3"/>
        <end position="186"/>
    </location>
</feature>
<name>A0ABZ2ZT52_9MICC</name>
<keyword evidence="2" id="KW-0808">Transferase</keyword>
<accession>A0ABZ2ZT52</accession>
<organism evidence="2 3">
    <name type="scientific">Arthrobacter citreus</name>
    <dbReference type="NCBI Taxonomy" id="1670"/>
    <lineage>
        <taxon>Bacteria</taxon>
        <taxon>Bacillati</taxon>
        <taxon>Actinomycetota</taxon>
        <taxon>Actinomycetes</taxon>
        <taxon>Micrococcales</taxon>
        <taxon>Micrococcaceae</taxon>
        <taxon>Arthrobacter</taxon>
    </lineage>
</organism>
<gene>
    <name evidence="2" type="ORF">AAE021_14450</name>
</gene>
<dbReference type="Gene3D" id="3.40.630.30">
    <property type="match status" value="1"/>
</dbReference>
<evidence type="ECO:0000313" key="3">
    <source>
        <dbReference type="Proteomes" id="UP001448858"/>
    </source>
</evidence>
<dbReference type="EC" id="2.3.1.-" evidence="2"/>
<dbReference type="SUPFAM" id="SSF55729">
    <property type="entry name" value="Acyl-CoA N-acyltransferases (Nat)"/>
    <property type="match status" value="1"/>
</dbReference>
<dbReference type="PROSITE" id="PS51186">
    <property type="entry name" value="GNAT"/>
    <property type="match status" value="1"/>
</dbReference>
<evidence type="ECO:0000259" key="1">
    <source>
        <dbReference type="PROSITE" id="PS51186"/>
    </source>
</evidence>
<keyword evidence="2" id="KW-0012">Acyltransferase</keyword>
<dbReference type="RefSeq" id="WP_342023017.1">
    <property type="nucleotide sequence ID" value="NZ_CP151657.1"/>
</dbReference>
<dbReference type="Proteomes" id="UP001448858">
    <property type="component" value="Chromosome"/>
</dbReference>
<dbReference type="InterPro" id="IPR000182">
    <property type="entry name" value="GNAT_dom"/>
</dbReference>
<dbReference type="Pfam" id="PF13508">
    <property type="entry name" value="Acetyltransf_7"/>
    <property type="match status" value="1"/>
</dbReference>
<evidence type="ECO:0000313" key="2">
    <source>
        <dbReference type="EMBL" id="WZP15352.1"/>
    </source>
</evidence>
<proteinExistence type="predicted"/>
<reference evidence="2 3" key="1">
    <citation type="submission" date="2024-04" db="EMBL/GenBank/DDBJ databases">
        <title>Arthrobacter sp. from Plains bison fecal sample.</title>
        <authorList>
            <person name="Ruzzini A."/>
        </authorList>
    </citation>
    <scope>NUCLEOTIDE SEQUENCE [LARGE SCALE GENOMIC DNA]</scope>
    <source>
        <strain evidence="2 3">EINP1</strain>
    </source>
</reference>
<protein>
    <submittedName>
        <fullName evidence="2">GNAT family N-acetyltransferase</fullName>
        <ecNumber evidence="2">2.3.1.-</ecNumber>
    </submittedName>
</protein>
<dbReference type="InterPro" id="IPR016181">
    <property type="entry name" value="Acyl_CoA_acyltransferase"/>
</dbReference>
<dbReference type="InterPro" id="IPR052523">
    <property type="entry name" value="Trichothecene_AcTrans"/>
</dbReference>
<dbReference type="GO" id="GO:0016746">
    <property type="term" value="F:acyltransferase activity"/>
    <property type="evidence" value="ECO:0007669"/>
    <property type="project" value="UniProtKB-KW"/>
</dbReference>
<keyword evidence="3" id="KW-1185">Reference proteome</keyword>